<comment type="subcellular location">
    <subcellularLocation>
        <location evidence="1">Membrane</location>
        <topology evidence="1">Single-pass membrane protein</topology>
    </subcellularLocation>
</comment>
<reference evidence="10" key="1">
    <citation type="submission" date="2025-08" db="UniProtKB">
        <authorList>
            <consortium name="RefSeq"/>
        </authorList>
    </citation>
    <scope>IDENTIFICATION</scope>
</reference>
<gene>
    <name evidence="10" type="primary">LOC110985266</name>
</gene>
<dbReference type="KEGG" id="aplc:110985266"/>
<dbReference type="Pfam" id="PF00057">
    <property type="entry name" value="Ldl_recept_a"/>
    <property type="match status" value="2"/>
</dbReference>
<evidence type="ECO:0000256" key="6">
    <source>
        <dbReference type="ARBA" id="ARBA00023157"/>
    </source>
</evidence>
<keyword evidence="9" id="KW-1185">Reference proteome</keyword>
<evidence type="ECO:0000313" key="9">
    <source>
        <dbReference type="Proteomes" id="UP000694845"/>
    </source>
</evidence>
<keyword evidence="4" id="KW-1133">Transmembrane helix</keyword>
<dbReference type="InterPro" id="IPR002172">
    <property type="entry name" value="LDrepeatLR_classA_rpt"/>
</dbReference>
<sequence>MTYLTTFLLLAAVLMVRSTPPSLSFEYSDDTMFECTNDAIHCENKYGDCIPSYWNCDDVADCKYGEDEQDCHSSSSSQYRDDMFECTDDAIHCENKHGDCIPEYFRCDDIVDCYDGQDEVGCDENKKKRVRIHQGSQGRARGRGNN</sequence>
<dbReference type="PROSITE" id="PS50068">
    <property type="entry name" value="LDLRA_2"/>
    <property type="match status" value="2"/>
</dbReference>
<evidence type="ECO:0000256" key="3">
    <source>
        <dbReference type="ARBA" id="ARBA00022737"/>
    </source>
</evidence>
<dbReference type="OrthoDB" id="6684038at2759"/>
<evidence type="ECO:0000256" key="2">
    <source>
        <dbReference type="ARBA" id="ARBA00022692"/>
    </source>
</evidence>
<dbReference type="PANTHER" id="PTHR24270:SF8">
    <property type="entry name" value="LD11117P-RELATED"/>
    <property type="match status" value="1"/>
</dbReference>
<protein>
    <submittedName>
        <fullName evidence="10">Low-density lipoprotein receptor-like</fullName>
    </submittedName>
</protein>
<keyword evidence="2" id="KW-0812">Transmembrane</keyword>
<feature type="disulfide bond" evidence="7">
    <location>
        <begin position="56"/>
        <end position="71"/>
    </location>
</feature>
<evidence type="ECO:0000256" key="4">
    <source>
        <dbReference type="ARBA" id="ARBA00022989"/>
    </source>
</evidence>
<dbReference type="OMA" id="GDCIPEY"/>
<dbReference type="GeneID" id="110985266"/>
<name>A0A8B7Z877_ACAPL</name>
<dbReference type="PANTHER" id="PTHR24270">
    <property type="entry name" value="LOW-DENSITY LIPOPROTEIN RECEPTOR-RELATED"/>
    <property type="match status" value="1"/>
</dbReference>
<dbReference type="InterPro" id="IPR036055">
    <property type="entry name" value="LDL_receptor-like_sf"/>
</dbReference>
<dbReference type="Proteomes" id="UP000694845">
    <property type="component" value="Unplaced"/>
</dbReference>
<feature type="chain" id="PRO_5034449056" evidence="8">
    <location>
        <begin position="19"/>
        <end position="146"/>
    </location>
</feature>
<evidence type="ECO:0000313" key="10">
    <source>
        <dbReference type="RefSeq" id="XP_022101868.1"/>
    </source>
</evidence>
<keyword evidence="8" id="KW-0732">Signal</keyword>
<dbReference type="SUPFAM" id="SSF57424">
    <property type="entry name" value="LDL receptor-like module"/>
    <property type="match status" value="2"/>
</dbReference>
<dbReference type="SMART" id="SM00192">
    <property type="entry name" value="LDLa"/>
    <property type="match status" value="2"/>
</dbReference>
<accession>A0A8B7Z877</accession>
<keyword evidence="3" id="KW-0677">Repeat</keyword>
<dbReference type="PRINTS" id="PR00261">
    <property type="entry name" value="LDLRECEPTOR"/>
</dbReference>
<evidence type="ECO:0000256" key="8">
    <source>
        <dbReference type="SAM" id="SignalP"/>
    </source>
</evidence>
<dbReference type="CDD" id="cd00112">
    <property type="entry name" value="LDLa"/>
    <property type="match status" value="2"/>
</dbReference>
<dbReference type="Gene3D" id="4.10.400.10">
    <property type="entry name" value="Low-density Lipoprotein Receptor"/>
    <property type="match status" value="2"/>
</dbReference>
<feature type="signal peptide" evidence="8">
    <location>
        <begin position="1"/>
        <end position="18"/>
    </location>
</feature>
<evidence type="ECO:0000256" key="5">
    <source>
        <dbReference type="ARBA" id="ARBA00023136"/>
    </source>
</evidence>
<organism evidence="9 10">
    <name type="scientific">Acanthaster planci</name>
    <name type="common">Crown-of-thorns starfish</name>
    <dbReference type="NCBI Taxonomy" id="133434"/>
    <lineage>
        <taxon>Eukaryota</taxon>
        <taxon>Metazoa</taxon>
        <taxon>Echinodermata</taxon>
        <taxon>Eleutherozoa</taxon>
        <taxon>Asterozoa</taxon>
        <taxon>Asteroidea</taxon>
        <taxon>Valvatacea</taxon>
        <taxon>Valvatida</taxon>
        <taxon>Acanthasteridae</taxon>
        <taxon>Acanthaster</taxon>
    </lineage>
</organism>
<keyword evidence="6 7" id="KW-1015">Disulfide bond</keyword>
<evidence type="ECO:0000256" key="1">
    <source>
        <dbReference type="ARBA" id="ARBA00004167"/>
    </source>
</evidence>
<proteinExistence type="predicted"/>
<evidence type="ECO:0000256" key="7">
    <source>
        <dbReference type="PROSITE-ProRule" id="PRU00124"/>
    </source>
</evidence>
<dbReference type="GO" id="GO:0016192">
    <property type="term" value="P:vesicle-mediated transport"/>
    <property type="evidence" value="ECO:0007669"/>
    <property type="project" value="UniProtKB-ARBA"/>
</dbReference>
<dbReference type="InterPro" id="IPR050685">
    <property type="entry name" value="LDLR"/>
</dbReference>
<dbReference type="AlphaFoldDB" id="A0A8B7Z877"/>
<keyword evidence="5" id="KW-0472">Membrane</keyword>
<feature type="disulfide bond" evidence="7">
    <location>
        <begin position="107"/>
        <end position="122"/>
    </location>
</feature>
<comment type="caution">
    <text evidence="7">Lacks conserved residue(s) required for the propagation of feature annotation.</text>
</comment>
<dbReference type="RefSeq" id="XP_022101868.1">
    <property type="nucleotide sequence ID" value="XM_022246176.1"/>
</dbReference>
<dbReference type="GO" id="GO:0005886">
    <property type="term" value="C:plasma membrane"/>
    <property type="evidence" value="ECO:0007669"/>
    <property type="project" value="TreeGrafter"/>
</dbReference>